<evidence type="ECO:0000256" key="4">
    <source>
        <dbReference type="ARBA" id="ARBA00022807"/>
    </source>
</evidence>
<sequence length="104" mass="11719">MIKIVIKYNDKNIQQFNISGHANAGPYGQDLVCAAITGIVSGALNALDINYHDKVRLEVLDNEVIIQALDLNDKYLQTMLNMLKIQIHTITTQYPKNTQFKEVS</sequence>
<evidence type="ECO:0000256" key="5">
    <source>
        <dbReference type="ARBA" id="ARBA00044503"/>
    </source>
</evidence>
<dbReference type="RefSeq" id="WP_307443830.1">
    <property type="nucleotide sequence ID" value="NZ_JAUSWP010000001.1"/>
</dbReference>
<evidence type="ECO:0000256" key="1">
    <source>
        <dbReference type="ARBA" id="ARBA00022517"/>
    </source>
</evidence>
<evidence type="ECO:0000256" key="3">
    <source>
        <dbReference type="ARBA" id="ARBA00022801"/>
    </source>
</evidence>
<keyword evidence="1" id="KW-0690">Ribosome biogenesis</keyword>
<dbReference type="InterPro" id="IPR036764">
    <property type="entry name" value="Peptidase_Prp_sf"/>
</dbReference>
<reference evidence="7" key="1">
    <citation type="submission" date="2023-07" db="EMBL/GenBank/DDBJ databases">
        <title>Genomic Encyclopedia of Type Strains, Phase IV (KMG-IV): sequencing the most valuable type-strain genomes for metagenomic binning, comparative biology and taxonomic classification.</title>
        <authorList>
            <person name="Goeker M."/>
        </authorList>
    </citation>
    <scope>NUCLEOTIDE SEQUENCE [LARGE SCALE GENOMIC DNA]</scope>
    <source>
        <strain evidence="7">DSM 22019</strain>
    </source>
</reference>
<proteinExistence type="inferred from homology"/>
<dbReference type="Proteomes" id="UP001236620">
    <property type="component" value="Unassembled WGS sequence"/>
</dbReference>
<evidence type="ECO:0000313" key="7">
    <source>
        <dbReference type="EMBL" id="MDQ0567428.1"/>
    </source>
</evidence>
<organism evidence="7 8">
    <name type="scientific">Mycoplasma yeatsii</name>
    <dbReference type="NCBI Taxonomy" id="51365"/>
    <lineage>
        <taxon>Bacteria</taxon>
        <taxon>Bacillati</taxon>
        <taxon>Mycoplasmatota</taxon>
        <taxon>Mollicutes</taxon>
        <taxon>Mycoplasmataceae</taxon>
        <taxon>Mycoplasma</taxon>
    </lineage>
</organism>
<dbReference type="Pfam" id="PF04327">
    <property type="entry name" value="Peptidase_Prp"/>
    <property type="match status" value="1"/>
</dbReference>
<evidence type="ECO:0000313" key="8">
    <source>
        <dbReference type="Proteomes" id="UP001236620"/>
    </source>
</evidence>
<keyword evidence="4" id="KW-0788">Thiol protease</keyword>
<evidence type="ECO:0000256" key="6">
    <source>
        <dbReference type="ARBA" id="ARBA00044538"/>
    </source>
</evidence>
<comment type="caution">
    <text evidence="7">The sequence shown here is derived from an EMBL/GenBank/DDBJ whole genome shotgun (WGS) entry which is preliminary data.</text>
</comment>
<dbReference type="InterPro" id="IPR007422">
    <property type="entry name" value="Peptidase_Prp"/>
</dbReference>
<keyword evidence="2" id="KW-0645">Protease</keyword>
<protein>
    <recommendedName>
        <fullName evidence="6">Ribosomal processing cysteine protease Prp</fullName>
    </recommendedName>
</protein>
<keyword evidence="8" id="KW-1185">Reference proteome</keyword>
<dbReference type="PANTHER" id="PTHR39178:SF1">
    <property type="entry name" value="RIBOSOMAL-PROCESSING CYSTEINE PROTEASE PRP"/>
    <property type="match status" value="1"/>
</dbReference>
<dbReference type="EMBL" id="JAUSWP010000001">
    <property type="protein sequence ID" value="MDQ0567428.1"/>
    <property type="molecule type" value="Genomic_DNA"/>
</dbReference>
<comment type="similarity">
    <text evidence="5">Belongs to the Prp family.</text>
</comment>
<keyword evidence="3" id="KW-0378">Hydrolase</keyword>
<dbReference type="PANTHER" id="PTHR39178">
    <property type="entry name" value="HYPOTHETICAL RIBOSOME-ASSOCIATED PROTEIN"/>
    <property type="match status" value="1"/>
</dbReference>
<dbReference type="SUPFAM" id="SSF118010">
    <property type="entry name" value="TM1457-like"/>
    <property type="match status" value="1"/>
</dbReference>
<name>A0ABU0NDC7_9MOLU</name>
<gene>
    <name evidence="7" type="ORF">J2Z63_000049</name>
</gene>
<dbReference type="CDD" id="cd16332">
    <property type="entry name" value="Prp-like"/>
    <property type="match status" value="1"/>
</dbReference>
<evidence type="ECO:0000256" key="2">
    <source>
        <dbReference type="ARBA" id="ARBA00022670"/>
    </source>
</evidence>
<accession>A0ABU0NDC7</accession>
<dbReference type="Gene3D" id="3.30.70.1490">
    <property type="entry name" value="Cysteine protease Prp"/>
    <property type="match status" value="1"/>
</dbReference>